<sequence>MSDKKSSKFANTITRMRRVEGQARGIVKMMEEDRYCVDILQQIIALEAAARQARIKVLDIHARHCIEEAIASDDKADQSEKVAELVALVEKMAK</sequence>
<dbReference type="InterPro" id="IPR003735">
    <property type="entry name" value="Metal_Tscrpt_repr"/>
</dbReference>
<reference evidence="2 3" key="1">
    <citation type="journal article" date="2015" name="Genome Announc.">
        <title>Complete Genome Sequence of Polypropylene Glycol- and Polyethylene Glycol-Degrading Sphingopyxis macrogoltabida Strain EY-1.</title>
        <authorList>
            <person name="Ohtsubo Y."/>
            <person name="Nagata Y."/>
            <person name="Numata M."/>
            <person name="Tsuchikane K."/>
            <person name="Hosoyama A."/>
            <person name="Yamazoe A."/>
            <person name="Tsuda M."/>
            <person name="Fujita N."/>
            <person name="Kawai F."/>
        </authorList>
    </citation>
    <scope>NUCLEOTIDE SEQUENCE [LARGE SCALE GENOMIC DNA]</scope>
    <source>
        <strain evidence="2 3">EY-1</strain>
    </source>
</reference>
<dbReference type="EMBL" id="CP012700">
    <property type="protein sequence ID" value="ALH81240.1"/>
    <property type="molecule type" value="Genomic_DNA"/>
</dbReference>
<dbReference type="PANTHER" id="PTHR33677">
    <property type="entry name" value="TRANSCRIPTIONAL REPRESSOR FRMR-RELATED"/>
    <property type="match status" value="1"/>
</dbReference>
<dbReference type="OrthoDB" id="9811244at2"/>
<protein>
    <submittedName>
        <fullName evidence="2">Transcriptional regulator</fullName>
    </submittedName>
</protein>
<dbReference type="AlphaFoldDB" id="A0A0N9UWA8"/>
<dbReference type="Pfam" id="PF02583">
    <property type="entry name" value="Trns_repr_metal"/>
    <property type="match status" value="1"/>
</dbReference>
<dbReference type="KEGG" id="smag:AN936_12955"/>
<dbReference type="PANTHER" id="PTHR33677:SF3">
    <property type="entry name" value="COPPER-SENSING TRANSCRIPTIONAL REPRESSOR RICR"/>
    <property type="match status" value="1"/>
</dbReference>
<dbReference type="GO" id="GO:0046872">
    <property type="term" value="F:metal ion binding"/>
    <property type="evidence" value="ECO:0007669"/>
    <property type="project" value="InterPro"/>
</dbReference>
<dbReference type="RefSeq" id="WP_051699719.1">
    <property type="nucleotide sequence ID" value="NZ_CP012700.1"/>
</dbReference>
<dbReference type="PATRIC" id="fig|33050.5.peg.2672"/>
<dbReference type="CDD" id="cd10148">
    <property type="entry name" value="CsoR-like_DUF156"/>
    <property type="match status" value="1"/>
</dbReference>
<dbReference type="GO" id="GO:0045892">
    <property type="term" value="P:negative regulation of DNA-templated transcription"/>
    <property type="evidence" value="ECO:0007669"/>
    <property type="project" value="UniProtKB-ARBA"/>
</dbReference>
<dbReference type="Gene3D" id="1.20.58.1000">
    <property type="entry name" value="Metal-sensitive repressor, helix protomer"/>
    <property type="match status" value="1"/>
</dbReference>
<organism evidence="2 3">
    <name type="scientific">Sphingopyxis macrogoltabida</name>
    <name type="common">Sphingomonas macrogoltabidus</name>
    <dbReference type="NCBI Taxonomy" id="33050"/>
    <lineage>
        <taxon>Bacteria</taxon>
        <taxon>Pseudomonadati</taxon>
        <taxon>Pseudomonadota</taxon>
        <taxon>Alphaproteobacteria</taxon>
        <taxon>Sphingomonadales</taxon>
        <taxon>Sphingomonadaceae</taxon>
        <taxon>Sphingopyxis</taxon>
    </lineage>
</organism>
<evidence type="ECO:0000313" key="3">
    <source>
        <dbReference type="Proteomes" id="UP000058074"/>
    </source>
</evidence>
<evidence type="ECO:0000256" key="1">
    <source>
        <dbReference type="ARBA" id="ARBA00005260"/>
    </source>
</evidence>
<proteinExistence type="inferred from homology"/>
<name>A0A0N9UWA8_SPHMC</name>
<gene>
    <name evidence="2" type="ORF">AN936_12955</name>
</gene>
<dbReference type="InterPro" id="IPR038390">
    <property type="entry name" value="Metal_Tscrpt_repr_sf"/>
</dbReference>
<comment type="similarity">
    <text evidence="1">Belongs to the FrmR/RcnR family.</text>
</comment>
<dbReference type="Proteomes" id="UP000058074">
    <property type="component" value="Chromosome"/>
</dbReference>
<accession>A0A0N9UWA8</accession>
<dbReference type="GO" id="GO:0003677">
    <property type="term" value="F:DNA binding"/>
    <property type="evidence" value="ECO:0007669"/>
    <property type="project" value="InterPro"/>
</dbReference>
<evidence type="ECO:0000313" key="2">
    <source>
        <dbReference type="EMBL" id="ALH81240.1"/>
    </source>
</evidence>